<dbReference type="EMBL" id="JBHILJ010000043">
    <property type="protein sequence ID" value="MFB5738774.1"/>
    <property type="molecule type" value="Genomic_DNA"/>
</dbReference>
<protein>
    <submittedName>
        <fullName evidence="1">Uncharacterized protein</fullName>
    </submittedName>
</protein>
<gene>
    <name evidence="1" type="ORF">ACE5IX_19860</name>
</gene>
<evidence type="ECO:0000313" key="1">
    <source>
        <dbReference type="EMBL" id="MFB5738774.1"/>
    </source>
</evidence>
<reference evidence="1 2" key="1">
    <citation type="submission" date="2024-09" db="EMBL/GenBank/DDBJ databases">
        <title>Taxonomic and Genotyping Characterization of Leptospira Strains isolated from Multiple Sources in Colombia highlights the importance of intermediate species.</title>
        <authorList>
            <person name="Torres Higuera L."/>
            <person name="Rojas Tapias D."/>
            <person name="Jimenez Velasquez S."/>
            <person name="Renjifo Ibanez C."/>
        </authorList>
    </citation>
    <scope>NUCLEOTIDE SEQUENCE [LARGE SCALE GENOMIC DNA]</scope>
    <source>
        <strain evidence="1 2">Lep080</strain>
    </source>
</reference>
<proteinExistence type="predicted"/>
<comment type="caution">
    <text evidence="1">The sequence shown here is derived from an EMBL/GenBank/DDBJ whole genome shotgun (WGS) entry which is preliminary data.</text>
</comment>
<keyword evidence="2" id="KW-1185">Reference proteome</keyword>
<evidence type="ECO:0000313" key="2">
    <source>
        <dbReference type="Proteomes" id="UP001580391"/>
    </source>
</evidence>
<sequence>DEYNGISKIWERKGVKKFSFEDIKITEGNRVGGGKQHFKLAFKCIDHGKSYEEFRELSFKCNAGSKDLTAVANSSDVQKDRVCRSVWNSANKYREQKSSNPKYQKAPQSSSGFISNISLLTDEDEKRISESIDKMGVLRFDRKRRLTLIAREFVGKHNYECHNPRSISPKAKLKKPTKESLKHGVQFPLEYVKRLKDHHNIKGDIRMLRSEVYNKCGIFNKVGGYFRNSNGSSCQRFKLTYLNDYNNGNPYMDPRIDPITMVNNEEGEKNE</sequence>
<name>A0ABV5BWP3_9LEPT</name>
<organism evidence="1 2">
    <name type="scientific">Leptospira wolffii</name>
    <dbReference type="NCBI Taxonomy" id="409998"/>
    <lineage>
        <taxon>Bacteria</taxon>
        <taxon>Pseudomonadati</taxon>
        <taxon>Spirochaetota</taxon>
        <taxon>Spirochaetia</taxon>
        <taxon>Leptospirales</taxon>
        <taxon>Leptospiraceae</taxon>
        <taxon>Leptospira</taxon>
    </lineage>
</organism>
<feature type="non-terminal residue" evidence="1">
    <location>
        <position position="1"/>
    </location>
</feature>
<accession>A0ABV5BWP3</accession>
<dbReference type="Proteomes" id="UP001580391">
    <property type="component" value="Unassembled WGS sequence"/>
</dbReference>